<feature type="domain" description="Baseplate J-like central" evidence="1">
    <location>
        <begin position="138"/>
        <end position="208"/>
    </location>
</feature>
<dbReference type="PANTHER" id="PTHR35862:SF1">
    <property type="entry name" value="FELS-2 PROPHAGE PROTEIN"/>
    <property type="match status" value="1"/>
</dbReference>
<dbReference type="InterPro" id="IPR014507">
    <property type="entry name" value="Baseplate_assembly_J_pred"/>
</dbReference>
<dbReference type="RefSeq" id="WP_059759791.1">
    <property type="nucleotide sequence ID" value="NZ_CP013414.1"/>
</dbReference>
<accession>A0A103QR64</accession>
<gene>
    <name evidence="2" type="ORF">WJ33_06570</name>
</gene>
<evidence type="ECO:0000259" key="1">
    <source>
        <dbReference type="Pfam" id="PF26078"/>
    </source>
</evidence>
<protein>
    <submittedName>
        <fullName evidence="2">Baseplate assembly protein</fullName>
    </submittedName>
</protein>
<proteinExistence type="predicted"/>
<dbReference type="InterPro" id="IPR052726">
    <property type="entry name" value="Phage_Baseplate_Hub"/>
</dbReference>
<dbReference type="Pfam" id="PF26078">
    <property type="entry name" value="Baseplate_J_M"/>
    <property type="match status" value="1"/>
</dbReference>
<sequence length="303" mass="32338">MTAAALIDLSSLPAPDALEALDFETLYARRKAALIALWPADDQVEIAATVALESEPLARLLQENCYRELVLRQRINDTVRAVMLAFAKGSDLDQRAALFGIERLVVTPADLPNNIPAVYEDDASLRRRIQLAPQGFSVAGPAAAYESKALAVDGRLLDAKATRPQPGDVLVTLLSRDGDGTVDDALCRAVESALSAEDQRPLNDTVLARPAEIVRYRIRAKGYTRSPVGADVLIAQATKNARAYADKVRRLGVGVAESAIKGVCQAAGLSKTELIEPAGDLAIGPTQASCCVDVVIEYGGIYE</sequence>
<name>A0A103QR64_9BURK</name>
<dbReference type="PANTHER" id="PTHR35862">
    <property type="entry name" value="FELS-2 PROPHAGE PROTEIN"/>
    <property type="match status" value="1"/>
</dbReference>
<evidence type="ECO:0000313" key="2">
    <source>
        <dbReference type="EMBL" id="KVG54075.1"/>
    </source>
</evidence>
<reference evidence="2 3" key="1">
    <citation type="submission" date="2015-11" db="EMBL/GenBank/DDBJ databases">
        <title>Expanding the genomic diversity of Burkholderia species for the development of highly accurate diagnostics.</title>
        <authorList>
            <person name="Sahl J."/>
            <person name="Keim P."/>
            <person name="Wagner D."/>
        </authorList>
    </citation>
    <scope>NUCLEOTIDE SEQUENCE [LARGE SCALE GENOMIC DNA]</scope>
    <source>
        <strain evidence="2 3">MSMB2036</strain>
    </source>
</reference>
<dbReference type="EMBL" id="LOXM01000268">
    <property type="protein sequence ID" value="KVG54075.1"/>
    <property type="molecule type" value="Genomic_DNA"/>
</dbReference>
<dbReference type="AlphaFoldDB" id="A0A103QR64"/>
<dbReference type="Proteomes" id="UP000064029">
    <property type="component" value="Unassembled WGS sequence"/>
</dbReference>
<dbReference type="InterPro" id="IPR058531">
    <property type="entry name" value="Baseplate_J_M"/>
</dbReference>
<comment type="caution">
    <text evidence="2">The sequence shown here is derived from an EMBL/GenBank/DDBJ whole genome shotgun (WGS) entry which is preliminary data.</text>
</comment>
<dbReference type="PIRSF" id="PIRSF020481">
    <property type="entry name" value="BAP"/>
    <property type="match status" value="1"/>
</dbReference>
<organism evidence="2 3">
    <name type="scientific">Burkholderia ubonensis</name>
    <dbReference type="NCBI Taxonomy" id="101571"/>
    <lineage>
        <taxon>Bacteria</taxon>
        <taxon>Pseudomonadati</taxon>
        <taxon>Pseudomonadota</taxon>
        <taxon>Betaproteobacteria</taxon>
        <taxon>Burkholderiales</taxon>
        <taxon>Burkholderiaceae</taxon>
        <taxon>Burkholderia</taxon>
        <taxon>Burkholderia cepacia complex</taxon>
    </lineage>
</organism>
<dbReference type="OrthoDB" id="9793802at2"/>
<evidence type="ECO:0000313" key="3">
    <source>
        <dbReference type="Proteomes" id="UP000064029"/>
    </source>
</evidence>